<reference evidence="2 3" key="1">
    <citation type="submission" date="2017-11" db="EMBL/GenBank/DDBJ databases">
        <title>Genomic Encyclopedia of Archaeal and Bacterial Type Strains, Phase II (KMG-II): From Individual Species to Whole Genera.</title>
        <authorList>
            <person name="Goeker M."/>
        </authorList>
    </citation>
    <scope>NUCLEOTIDE SEQUENCE [LARGE SCALE GENOMIC DNA]</scope>
    <source>
        <strain evidence="2 3">DSM 27393</strain>
    </source>
</reference>
<dbReference type="Gene3D" id="3.40.50.720">
    <property type="entry name" value="NAD(P)-binding Rossmann-like Domain"/>
    <property type="match status" value="1"/>
</dbReference>
<feature type="domain" description="NAD-dependent epimerase/dehydratase" evidence="1">
    <location>
        <begin position="3"/>
        <end position="76"/>
    </location>
</feature>
<dbReference type="InterPro" id="IPR051783">
    <property type="entry name" value="NAD(P)-dependent_oxidoreduct"/>
</dbReference>
<evidence type="ECO:0000259" key="1">
    <source>
        <dbReference type="Pfam" id="PF01370"/>
    </source>
</evidence>
<proteinExistence type="predicted"/>
<dbReference type="GO" id="GO:0004029">
    <property type="term" value="F:aldehyde dehydrogenase (NAD+) activity"/>
    <property type="evidence" value="ECO:0007669"/>
    <property type="project" value="TreeGrafter"/>
</dbReference>
<dbReference type="RefSeq" id="WP_100363832.1">
    <property type="nucleotide sequence ID" value="NZ_PGFF01000001.1"/>
</dbReference>
<feature type="domain" description="NAD-dependent epimerase/dehydratase" evidence="1">
    <location>
        <begin position="83"/>
        <end position="211"/>
    </location>
</feature>
<dbReference type="SUPFAM" id="SSF51735">
    <property type="entry name" value="NAD(P)-binding Rossmann-fold domains"/>
    <property type="match status" value="1"/>
</dbReference>
<comment type="caution">
    <text evidence="2">The sequence shown here is derived from an EMBL/GenBank/DDBJ whole genome shotgun (WGS) entry which is preliminary data.</text>
</comment>
<dbReference type="PANTHER" id="PTHR48079">
    <property type="entry name" value="PROTEIN YEEZ"/>
    <property type="match status" value="1"/>
</dbReference>
<dbReference type="Proteomes" id="UP000228758">
    <property type="component" value="Unassembled WGS sequence"/>
</dbReference>
<dbReference type="EMBL" id="PGFF01000001">
    <property type="protein sequence ID" value="PJJ71540.1"/>
    <property type="molecule type" value="Genomic_DNA"/>
</dbReference>
<protein>
    <submittedName>
        <fullName evidence="2">Nucleoside-diphosphate-sugar epimerase</fullName>
    </submittedName>
</protein>
<dbReference type="Pfam" id="PF01370">
    <property type="entry name" value="Epimerase"/>
    <property type="match status" value="2"/>
</dbReference>
<dbReference type="InterPro" id="IPR036291">
    <property type="entry name" value="NAD(P)-bd_dom_sf"/>
</dbReference>
<evidence type="ECO:0000313" key="2">
    <source>
        <dbReference type="EMBL" id="PJJ71540.1"/>
    </source>
</evidence>
<name>A0A2M9CI43_9MICO</name>
<dbReference type="OrthoDB" id="7941246at2"/>
<dbReference type="GO" id="GO:0005737">
    <property type="term" value="C:cytoplasm"/>
    <property type="evidence" value="ECO:0007669"/>
    <property type="project" value="TreeGrafter"/>
</dbReference>
<gene>
    <name evidence="2" type="ORF">CLV46_1089</name>
</gene>
<organism evidence="2 3">
    <name type="scientific">Diaminobutyricimonas aerilata</name>
    <dbReference type="NCBI Taxonomy" id="1162967"/>
    <lineage>
        <taxon>Bacteria</taxon>
        <taxon>Bacillati</taxon>
        <taxon>Actinomycetota</taxon>
        <taxon>Actinomycetes</taxon>
        <taxon>Micrococcales</taxon>
        <taxon>Microbacteriaceae</taxon>
        <taxon>Diaminobutyricimonas</taxon>
    </lineage>
</organism>
<dbReference type="PANTHER" id="PTHR48079:SF6">
    <property type="entry name" value="NAD(P)-BINDING DOMAIN-CONTAINING PROTEIN-RELATED"/>
    <property type="match status" value="1"/>
</dbReference>
<accession>A0A2M9CI43</accession>
<evidence type="ECO:0000313" key="3">
    <source>
        <dbReference type="Proteomes" id="UP000228758"/>
    </source>
</evidence>
<keyword evidence="3" id="KW-1185">Reference proteome</keyword>
<dbReference type="InterPro" id="IPR001509">
    <property type="entry name" value="Epimerase_deHydtase"/>
</dbReference>
<sequence>MRILLLGGTAWLGSHIARDAIARGHDVTALARGSSGMAPNGVRFVTADRDDPAAYEGVAGERWDAVIDVSRQPGHVRGALAALSDRTEHWVFVSTGSVYARDDRPGDDETAERLEPLAGDTMHDMSQYGPAKVACENTVLAARGDGGALIARAGLIGGPGDGSGRTGYWPRRFARPSNAEGRVLVPDAPRLSTQVIDVRDLASWLVDAAERRIAGTMNAYGDATPFAEHLRLAREVAGHDGEVVAVAPTWLAEHGVEAWMGPRSLPIWLPEPEYSGHSARDVTRSRSAGLRPRPLVETLADTLAWESSDAGAWPRRAGLTDDEERELLAAV</sequence>
<dbReference type="AlphaFoldDB" id="A0A2M9CI43"/>